<dbReference type="RefSeq" id="WP_342075612.1">
    <property type="nucleotide sequence ID" value="NZ_CP151767.2"/>
</dbReference>
<organism evidence="2 3">
    <name type="scientific">Yoonia rhodophyticola</name>
    <dbReference type="NCBI Taxonomy" id="3137370"/>
    <lineage>
        <taxon>Bacteria</taxon>
        <taxon>Pseudomonadati</taxon>
        <taxon>Pseudomonadota</taxon>
        <taxon>Alphaproteobacteria</taxon>
        <taxon>Rhodobacterales</taxon>
        <taxon>Paracoccaceae</taxon>
        <taxon>Yoonia</taxon>
    </lineage>
</organism>
<proteinExistence type="predicted"/>
<evidence type="ECO:0000256" key="1">
    <source>
        <dbReference type="SAM" id="Coils"/>
    </source>
</evidence>
<reference evidence="3" key="1">
    <citation type="submission" date="2024-04" db="EMBL/GenBank/DDBJ databases">
        <title>Phylogenomic analyses of a clade within the roseobacter group suggest taxonomic reassignments of species of the genera Aestuariivita, Citreicella, Loktanella, Nautella, Pelagibaca, Ruegeria, Thalassobius, Thiobacimonas and Tropicibacter, and the proposal o.</title>
        <authorList>
            <person name="Jeon C.O."/>
        </authorList>
    </citation>
    <scope>NUCLEOTIDE SEQUENCE [LARGE SCALE GENOMIC DNA]</scope>
    <source>
        <strain evidence="3">SS1-5</strain>
    </source>
</reference>
<dbReference type="EMBL" id="CP151767">
    <property type="protein sequence ID" value="WZU66285.1"/>
    <property type="molecule type" value="Genomic_DNA"/>
</dbReference>
<evidence type="ECO:0000313" key="2">
    <source>
        <dbReference type="EMBL" id="WZU66285.1"/>
    </source>
</evidence>
<accession>A0AAN0NJJ2</accession>
<sequence length="85" mass="9382">MSEPALKVAAASASPKREKFIKLAESRTVSAIKAIRIIGKLGNRNAYDYDDADVRKIVKALNDEIEALKNRMKTTKSSDGVDFKL</sequence>
<dbReference type="AlphaFoldDB" id="A0AAN0NJJ2"/>
<dbReference type="KEGG" id="yrh:AABB31_14600"/>
<name>A0AAN0NJJ2_9RHOB</name>
<gene>
    <name evidence="2" type="ORF">AABB31_14600</name>
</gene>
<keyword evidence="1" id="KW-0175">Coiled coil</keyword>
<evidence type="ECO:0000313" key="3">
    <source>
        <dbReference type="Proteomes" id="UP001470809"/>
    </source>
</evidence>
<dbReference type="Proteomes" id="UP001470809">
    <property type="component" value="Chromosome"/>
</dbReference>
<feature type="coiled-coil region" evidence="1">
    <location>
        <begin position="51"/>
        <end position="78"/>
    </location>
</feature>
<protein>
    <submittedName>
        <fullName evidence="2">Uncharacterized protein</fullName>
    </submittedName>
</protein>
<reference evidence="2 3" key="2">
    <citation type="submission" date="2024-08" db="EMBL/GenBank/DDBJ databases">
        <title>Phylogenomic analyses of a clade within the roseobacter group suggest taxonomic reassignments of species of the genera Aestuariivita, Citreicella, Loktanella, Nautella, Pelagibaca, Ruegeria, Thalassobius, Thiobacimonas and Tropicibacter, and the proposal o.</title>
        <authorList>
            <person name="Jeon C.O."/>
        </authorList>
    </citation>
    <scope>NUCLEOTIDE SEQUENCE [LARGE SCALE GENOMIC DNA]</scope>
    <source>
        <strain evidence="2 3">SS1-5</strain>
    </source>
</reference>
<keyword evidence="3" id="KW-1185">Reference proteome</keyword>